<dbReference type="GO" id="GO:0060169">
    <property type="term" value="P:negative regulation of adenosine receptor signaling pathway"/>
    <property type="evidence" value="ECO:0007669"/>
    <property type="project" value="TreeGrafter"/>
</dbReference>
<evidence type="ECO:0000256" key="2">
    <source>
        <dbReference type="ARBA" id="ARBA00006676"/>
    </source>
</evidence>
<evidence type="ECO:0000256" key="6">
    <source>
        <dbReference type="ARBA" id="ARBA00022833"/>
    </source>
</evidence>
<dbReference type="EMBL" id="OU963870">
    <property type="protein sequence ID" value="CAH0395822.1"/>
    <property type="molecule type" value="Genomic_DNA"/>
</dbReference>
<dbReference type="GO" id="GO:0004000">
    <property type="term" value="F:adenosine deaminase activity"/>
    <property type="evidence" value="ECO:0007669"/>
    <property type="project" value="TreeGrafter"/>
</dbReference>
<evidence type="ECO:0000313" key="9">
    <source>
        <dbReference type="Proteomes" id="UP001152759"/>
    </source>
</evidence>
<dbReference type="InterPro" id="IPR001365">
    <property type="entry name" value="A_deaminase_dom"/>
</dbReference>
<dbReference type="SUPFAM" id="SSF51556">
    <property type="entry name" value="Metallo-dependent hydrolases"/>
    <property type="match status" value="1"/>
</dbReference>
<gene>
    <name evidence="8" type="ORF">BEMITA_LOCUS13960</name>
</gene>
<accession>A0A9P0FAU4</accession>
<dbReference type="Proteomes" id="UP001152759">
    <property type="component" value="Chromosome 9"/>
</dbReference>
<feature type="domain" description="Adenosine deaminase" evidence="7">
    <location>
        <begin position="14"/>
        <end position="348"/>
    </location>
</feature>
<evidence type="ECO:0000256" key="4">
    <source>
        <dbReference type="ARBA" id="ARBA00022723"/>
    </source>
</evidence>
<comment type="cofactor">
    <cofactor evidence="1">
        <name>Zn(2+)</name>
        <dbReference type="ChEBI" id="CHEBI:29105"/>
    </cofactor>
</comment>
<dbReference type="PANTHER" id="PTHR11409:SF43">
    <property type="entry name" value="ADENOSINE DEAMINASE"/>
    <property type="match status" value="1"/>
</dbReference>
<comment type="similarity">
    <text evidence="2">Belongs to the metallo-dependent hydrolases superfamily. Adenosine and AMP deaminases family.</text>
</comment>
<name>A0A9P0FAU4_BEMTA</name>
<dbReference type="PANTHER" id="PTHR11409">
    <property type="entry name" value="ADENOSINE DEAMINASE"/>
    <property type="match status" value="1"/>
</dbReference>
<dbReference type="GO" id="GO:0043103">
    <property type="term" value="P:hypoxanthine salvage"/>
    <property type="evidence" value="ECO:0007669"/>
    <property type="project" value="TreeGrafter"/>
</dbReference>
<evidence type="ECO:0000313" key="8">
    <source>
        <dbReference type="EMBL" id="CAH0395822.1"/>
    </source>
</evidence>
<sequence>MDRISLKEDVFPGPKVELHVHLNGCFRHETLFELAKKKNRPISGCAALADLKMRCIVREPKNLSHFLDAYELGYHYFAGDLEAIERLAYEFCEDSKHSNVIYSEVRYSPHRLVGVGFREKYDLQGLLDVTSQVIKGLKRGERDFGVRCKSILSGHSWLPELLSDLIKVCQNFRDDIVGIDLVSQEYSAEAPAVPLLVSLYGEAKRLGFGTTIHAGEASGPTAIQRAVEIYGTQRVGHGYHVVKDKTIYEKCLRDQVHFECCPWSSFLTGAVPFDIDTHPIKQFAMDGANFSINSDDTTITGYTLDGDYSLAHSWGLTQEQMKQTNLNAAKAAFLPEVEKKELIKQLMEAYKQS</sequence>
<evidence type="ECO:0000256" key="5">
    <source>
        <dbReference type="ARBA" id="ARBA00022801"/>
    </source>
</evidence>
<dbReference type="GO" id="GO:0009897">
    <property type="term" value="C:external side of plasma membrane"/>
    <property type="evidence" value="ECO:0007669"/>
    <property type="project" value="TreeGrafter"/>
</dbReference>
<dbReference type="EC" id="3.5.4.4" evidence="3"/>
<dbReference type="KEGG" id="btab:109039250"/>
<dbReference type="Pfam" id="PF00962">
    <property type="entry name" value="A_deaminase"/>
    <property type="match status" value="1"/>
</dbReference>
<reference evidence="8" key="1">
    <citation type="submission" date="2021-12" db="EMBL/GenBank/DDBJ databases">
        <authorList>
            <person name="King R."/>
        </authorList>
    </citation>
    <scope>NUCLEOTIDE SEQUENCE</scope>
</reference>
<keyword evidence="4" id="KW-0479">Metal-binding</keyword>
<dbReference type="Gene3D" id="3.20.20.140">
    <property type="entry name" value="Metal-dependent hydrolases"/>
    <property type="match status" value="1"/>
</dbReference>
<evidence type="ECO:0000259" key="7">
    <source>
        <dbReference type="Pfam" id="PF00962"/>
    </source>
</evidence>
<dbReference type="GO" id="GO:0046103">
    <property type="term" value="P:inosine biosynthetic process"/>
    <property type="evidence" value="ECO:0007669"/>
    <property type="project" value="TreeGrafter"/>
</dbReference>
<dbReference type="NCBIfam" id="TIGR01430">
    <property type="entry name" value="aden_deam"/>
    <property type="match status" value="1"/>
</dbReference>
<protein>
    <recommendedName>
        <fullName evidence="3">adenosine deaminase</fullName>
        <ecNumber evidence="3">3.5.4.4</ecNumber>
    </recommendedName>
</protein>
<dbReference type="GO" id="GO:0006154">
    <property type="term" value="P:adenosine catabolic process"/>
    <property type="evidence" value="ECO:0007669"/>
    <property type="project" value="TreeGrafter"/>
</dbReference>
<organism evidence="8 9">
    <name type="scientific">Bemisia tabaci</name>
    <name type="common">Sweetpotato whitefly</name>
    <name type="synonym">Aleurodes tabaci</name>
    <dbReference type="NCBI Taxonomy" id="7038"/>
    <lineage>
        <taxon>Eukaryota</taxon>
        <taxon>Metazoa</taxon>
        <taxon>Ecdysozoa</taxon>
        <taxon>Arthropoda</taxon>
        <taxon>Hexapoda</taxon>
        <taxon>Insecta</taxon>
        <taxon>Pterygota</taxon>
        <taxon>Neoptera</taxon>
        <taxon>Paraneoptera</taxon>
        <taxon>Hemiptera</taxon>
        <taxon>Sternorrhyncha</taxon>
        <taxon>Aleyrodoidea</taxon>
        <taxon>Aleyrodidae</taxon>
        <taxon>Aleyrodinae</taxon>
        <taxon>Bemisia</taxon>
    </lineage>
</organism>
<keyword evidence="6" id="KW-0862">Zinc</keyword>
<evidence type="ECO:0000256" key="1">
    <source>
        <dbReference type="ARBA" id="ARBA00001947"/>
    </source>
</evidence>
<dbReference type="InterPro" id="IPR032466">
    <property type="entry name" value="Metal_Hydrolase"/>
</dbReference>
<dbReference type="InterPro" id="IPR006330">
    <property type="entry name" value="Ado/ade_deaminase"/>
</dbReference>
<proteinExistence type="inferred from homology"/>
<keyword evidence="9" id="KW-1185">Reference proteome</keyword>
<evidence type="ECO:0000256" key="3">
    <source>
        <dbReference type="ARBA" id="ARBA00012784"/>
    </source>
</evidence>
<dbReference type="AlphaFoldDB" id="A0A9P0FAU4"/>
<dbReference type="GO" id="GO:0046872">
    <property type="term" value="F:metal ion binding"/>
    <property type="evidence" value="ECO:0007669"/>
    <property type="project" value="UniProtKB-KW"/>
</dbReference>
<keyword evidence="5" id="KW-0378">Hydrolase</keyword>
<dbReference type="GO" id="GO:0005829">
    <property type="term" value="C:cytosol"/>
    <property type="evidence" value="ECO:0007669"/>
    <property type="project" value="TreeGrafter"/>
</dbReference>